<dbReference type="STRING" id="642492.Clole_2340"/>
<reference evidence="1 2" key="1">
    <citation type="journal article" date="2011" name="J. Bacteriol.">
        <title>Complete genome sequence of the cellulose-degrading bacterium Cellulosilyticum lentocellum.</title>
        <authorList>
            <consortium name="US DOE Joint Genome Institute"/>
            <person name="Miller D.A."/>
            <person name="Suen G."/>
            <person name="Bruce D."/>
            <person name="Copeland A."/>
            <person name="Cheng J.F."/>
            <person name="Detter C."/>
            <person name="Goodwin L.A."/>
            <person name="Han C.S."/>
            <person name="Hauser L.J."/>
            <person name="Land M.L."/>
            <person name="Lapidus A."/>
            <person name="Lucas S."/>
            <person name="Meincke L."/>
            <person name="Pitluck S."/>
            <person name="Tapia R."/>
            <person name="Teshima H."/>
            <person name="Woyke T."/>
            <person name="Fox B.G."/>
            <person name="Angert E.R."/>
            <person name="Currie C.R."/>
        </authorList>
    </citation>
    <scope>NUCLEOTIDE SEQUENCE [LARGE SCALE GENOMIC DNA]</scope>
    <source>
        <strain evidence="2">ATCC 49066 / DSM 5427 / NCIMB 11756 / RHM5</strain>
    </source>
</reference>
<protein>
    <recommendedName>
        <fullName evidence="3">Sporulation stage 0, Spo0E-like regulatory phosphatase</fullName>
    </recommendedName>
</protein>
<evidence type="ECO:0000313" key="2">
    <source>
        <dbReference type="Proteomes" id="UP000008467"/>
    </source>
</evidence>
<organism evidence="1 2">
    <name type="scientific">Cellulosilyticum lentocellum (strain ATCC 49066 / DSM 5427 / NCIMB 11756 / RHM5)</name>
    <name type="common">Clostridium lentocellum</name>
    <dbReference type="NCBI Taxonomy" id="642492"/>
    <lineage>
        <taxon>Bacteria</taxon>
        <taxon>Bacillati</taxon>
        <taxon>Bacillota</taxon>
        <taxon>Clostridia</taxon>
        <taxon>Lachnospirales</taxon>
        <taxon>Cellulosilyticaceae</taxon>
        <taxon>Cellulosilyticum</taxon>
    </lineage>
</organism>
<gene>
    <name evidence="1" type="ordered locus">Clole_2340</name>
</gene>
<dbReference type="Proteomes" id="UP000008467">
    <property type="component" value="Chromosome"/>
</dbReference>
<dbReference type="RefSeq" id="WP_013657342.1">
    <property type="nucleotide sequence ID" value="NC_015275.1"/>
</dbReference>
<sequence length="53" mass="6021">MNEVKKSITFMQNNLNKLLHTAGPTGCKTPGIYSLSIKLDKEIVKYYKSLSHH</sequence>
<accession>F2JSS7</accession>
<evidence type="ECO:0008006" key="3">
    <source>
        <dbReference type="Google" id="ProtNLM"/>
    </source>
</evidence>
<dbReference type="EMBL" id="CP002582">
    <property type="protein sequence ID" value="ADZ84048.1"/>
    <property type="molecule type" value="Genomic_DNA"/>
</dbReference>
<dbReference type="HOGENOM" id="CLU_3059824_0_0_9"/>
<name>F2JSS7_CELLD</name>
<evidence type="ECO:0000313" key="1">
    <source>
        <dbReference type="EMBL" id="ADZ84048.1"/>
    </source>
</evidence>
<proteinExistence type="predicted"/>
<dbReference type="KEGG" id="cle:Clole_2340"/>
<dbReference type="AlphaFoldDB" id="F2JSS7"/>
<keyword evidence="2" id="KW-1185">Reference proteome</keyword>